<protein>
    <submittedName>
        <fullName evidence="1">Uncharacterized protein</fullName>
    </submittedName>
</protein>
<accession>A0A0F9DIZ0</accession>
<dbReference type="AlphaFoldDB" id="A0A0F9DIZ0"/>
<organism evidence="1">
    <name type="scientific">marine sediment metagenome</name>
    <dbReference type="NCBI Taxonomy" id="412755"/>
    <lineage>
        <taxon>unclassified sequences</taxon>
        <taxon>metagenomes</taxon>
        <taxon>ecological metagenomes</taxon>
    </lineage>
</organism>
<name>A0A0F9DIZ0_9ZZZZ</name>
<gene>
    <name evidence="1" type="ORF">LCGC14_2272300</name>
</gene>
<reference evidence="1" key="1">
    <citation type="journal article" date="2015" name="Nature">
        <title>Complex archaea that bridge the gap between prokaryotes and eukaryotes.</title>
        <authorList>
            <person name="Spang A."/>
            <person name="Saw J.H."/>
            <person name="Jorgensen S.L."/>
            <person name="Zaremba-Niedzwiedzka K."/>
            <person name="Martijn J."/>
            <person name="Lind A.E."/>
            <person name="van Eijk R."/>
            <person name="Schleper C."/>
            <person name="Guy L."/>
            <person name="Ettema T.J."/>
        </authorList>
    </citation>
    <scope>NUCLEOTIDE SEQUENCE</scope>
</reference>
<evidence type="ECO:0000313" key="1">
    <source>
        <dbReference type="EMBL" id="KKL53751.1"/>
    </source>
</evidence>
<sequence length="193" mass="20703">MSVFNTGPFTRISMAAAEDYGGLAPHGLAYGRTEVVGDGTGGVTQLSVNSPGGFLYRIEFIQLSDDEIAAPIAANALLQLRAEWLTSASPDELAIPDFVTSLLARDSAGLDFNIYRLEDQDLAMIRRLPLGVAQASLSTPTTVSSLIAITIGDNDNLVSTFLQVVASWWPMRVLTRPGFLRAFYEAPTPLPSP</sequence>
<dbReference type="EMBL" id="LAZR01031441">
    <property type="protein sequence ID" value="KKL53751.1"/>
    <property type="molecule type" value="Genomic_DNA"/>
</dbReference>
<comment type="caution">
    <text evidence="1">The sequence shown here is derived from an EMBL/GenBank/DDBJ whole genome shotgun (WGS) entry which is preliminary data.</text>
</comment>
<proteinExistence type="predicted"/>